<keyword evidence="4" id="KW-0325">Glycoprotein</keyword>
<sequence>MGRLRGAGFIAASCITLSSALAGTAPGPATSRASAAEPPHRPNVVVVMADDMRFDELRFAPTVSRLARHGVTFANAFSSFPLCCPARASFLTGQHAHNHGVLWHEPPYAFGSFDDSRTIATSMQAAGYGTGYVGKYLNRYGEDDSLVTGQESWQYVPPGWTEWIGAFEDPGLRGVWGGTYNYFSTPYNHDGVTENHGGVYQTGVVGAYSRELARDLAGEAPFFAHVNFLAPHFGGPDEPDDPGKVPDARGRRTKIKTPARPWQVEGRFDKLITHSLGVPRSGGATEADVRDKPAYIRSRPELTRQERLALRELSRQRAEAILAMDKEIAALKTELEALGEWEDTVLVFTSDNGYYLGEHRLRQGKVNGHEPSLRVPLVMTGPGLRDGSVRYAPTTLVDLTATLLDFGGAAAPRQADGASRVPALFGADEGWTTPVLIESAHGPRGKENGFAPLSKDARTAIGVRTARYTYIRYRNGDTELYDLATDPHQMESLHSSKAHADLRRALAQVWQQLRYCAGAGCRAPLPDSLSTTADQTRELTDAWLAAHHKRYGVG</sequence>
<dbReference type="EMBL" id="QDGZ01000003">
    <property type="protein sequence ID" value="PVG83353.1"/>
    <property type="molecule type" value="Genomic_DNA"/>
</dbReference>
<dbReference type="RefSeq" id="WP_116571831.1">
    <property type="nucleotide sequence ID" value="NZ_QDGZ01000003.1"/>
</dbReference>
<dbReference type="PANTHER" id="PTHR43108">
    <property type="entry name" value="N-ACETYLGLUCOSAMINE-6-SULFATASE FAMILY MEMBER"/>
    <property type="match status" value="1"/>
</dbReference>
<dbReference type="AlphaFoldDB" id="A0A2T8FCC4"/>
<dbReference type="Pfam" id="PF00884">
    <property type="entry name" value="Sulfatase"/>
    <property type="match status" value="1"/>
</dbReference>
<dbReference type="InterPro" id="IPR000917">
    <property type="entry name" value="Sulfatase_N"/>
</dbReference>
<protein>
    <recommendedName>
        <fullName evidence="6">Sulfatase N-terminal domain-containing protein</fullName>
    </recommendedName>
</protein>
<proteinExistence type="inferred from homology"/>
<evidence type="ECO:0000256" key="5">
    <source>
        <dbReference type="SAM" id="SignalP"/>
    </source>
</evidence>
<feature type="chain" id="PRO_5015688063" description="Sulfatase N-terminal domain-containing protein" evidence="5">
    <location>
        <begin position="23"/>
        <end position="554"/>
    </location>
</feature>
<dbReference type="InterPro" id="IPR024607">
    <property type="entry name" value="Sulfatase_CS"/>
</dbReference>
<dbReference type="PROSITE" id="PS00523">
    <property type="entry name" value="SULFATASE_1"/>
    <property type="match status" value="1"/>
</dbReference>
<dbReference type="CDD" id="cd16147">
    <property type="entry name" value="G6S"/>
    <property type="match status" value="1"/>
</dbReference>
<dbReference type="SUPFAM" id="SSF53649">
    <property type="entry name" value="Alkaline phosphatase-like"/>
    <property type="match status" value="1"/>
</dbReference>
<reference evidence="7 8" key="1">
    <citation type="submission" date="2018-04" db="EMBL/GenBank/DDBJ databases">
        <title>Genome of Nocardioides gansuensis WSJ-1.</title>
        <authorList>
            <person name="Wu S."/>
            <person name="Wang G."/>
        </authorList>
    </citation>
    <scope>NUCLEOTIDE SEQUENCE [LARGE SCALE GENOMIC DNA]</scope>
    <source>
        <strain evidence="7 8">WSJ-1</strain>
    </source>
</reference>
<keyword evidence="8" id="KW-1185">Reference proteome</keyword>
<dbReference type="Gene3D" id="3.40.720.10">
    <property type="entry name" value="Alkaline Phosphatase, subunit A"/>
    <property type="match status" value="1"/>
</dbReference>
<comment type="caution">
    <text evidence="7">The sequence shown here is derived from an EMBL/GenBank/DDBJ whole genome shotgun (WGS) entry which is preliminary data.</text>
</comment>
<organism evidence="7 8">
    <name type="scientific">Nocardioides gansuensis</name>
    <dbReference type="NCBI Taxonomy" id="2138300"/>
    <lineage>
        <taxon>Bacteria</taxon>
        <taxon>Bacillati</taxon>
        <taxon>Actinomycetota</taxon>
        <taxon>Actinomycetes</taxon>
        <taxon>Propionibacteriales</taxon>
        <taxon>Nocardioidaceae</taxon>
        <taxon>Nocardioides</taxon>
    </lineage>
</organism>
<keyword evidence="3" id="KW-0378">Hydrolase</keyword>
<evidence type="ECO:0000313" key="7">
    <source>
        <dbReference type="EMBL" id="PVG83353.1"/>
    </source>
</evidence>
<dbReference type="InterPro" id="IPR017850">
    <property type="entry name" value="Alkaline_phosphatase_core_sf"/>
</dbReference>
<evidence type="ECO:0000256" key="3">
    <source>
        <dbReference type="ARBA" id="ARBA00022801"/>
    </source>
</evidence>
<accession>A0A2T8FCC4</accession>
<name>A0A2T8FCC4_9ACTN</name>
<evidence type="ECO:0000259" key="6">
    <source>
        <dbReference type="Pfam" id="PF00884"/>
    </source>
</evidence>
<comment type="similarity">
    <text evidence="1">Belongs to the sulfatase family.</text>
</comment>
<evidence type="ECO:0000256" key="4">
    <source>
        <dbReference type="ARBA" id="ARBA00023180"/>
    </source>
</evidence>
<feature type="domain" description="Sulfatase N-terminal" evidence="6">
    <location>
        <begin position="42"/>
        <end position="408"/>
    </location>
</feature>
<feature type="signal peptide" evidence="5">
    <location>
        <begin position="1"/>
        <end position="22"/>
    </location>
</feature>
<dbReference type="GO" id="GO:0016787">
    <property type="term" value="F:hydrolase activity"/>
    <property type="evidence" value="ECO:0007669"/>
    <property type="project" value="UniProtKB-KW"/>
</dbReference>
<dbReference type="OrthoDB" id="9777306at2"/>
<evidence type="ECO:0000256" key="2">
    <source>
        <dbReference type="ARBA" id="ARBA00022729"/>
    </source>
</evidence>
<dbReference type="PROSITE" id="PS00149">
    <property type="entry name" value="SULFATASE_2"/>
    <property type="match status" value="1"/>
</dbReference>
<dbReference type="PANTHER" id="PTHR43108:SF8">
    <property type="entry name" value="SD21168P"/>
    <property type="match status" value="1"/>
</dbReference>
<evidence type="ECO:0000256" key="1">
    <source>
        <dbReference type="ARBA" id="ARBA00008779"/>
    </source>
</evidence>
<keyword evidence="2 5" id="KW-0732">Signal</keyword>
<gene>
    <name evidence="7" type="ORF">DDE18_08655</name>
</gene>
<dbReference type="Proteomes" id="UP000246018">
    <property type="component" value="Unassembled WGS sequence"/>
</dbReference>
<evidence type="ECO:0000313" key="8">
    <source>
        <dbReference type="Proteomes" id="UP000246018"/>
    </source>
</evidence>